<reference evidence="2" key="1">
    <citation type="submission" date="2019-02" db="EMBL/GenBank/DDBJ databases">
        <authorList>
            <person name="Gruber-Vodicka R. H."/>
            <person name="Seah K. B. B."/>
        </authorList>
    </citation>
    <scope>NUCLEOTIDE SEQUENCE</scope>
    <source>
        <strain evidence="4">BECK_SA2B12</strain>
        <strain evidence="2">BECK_SA2B15</strain>
        <strain evidence="3">BECK_SA2B20</strain>
    </source>
</reference>
<protein>
    <submittedName>
        <fullName evidence="2">AAA domain-containing protein, putative AbiEii toxin, Type IV TA system</fullName>
    </submittedName>
</protein>
<dbReference type="InterPro" id="IPR051396">
    <property type="entry name" value="Bact_Antivir_Def_Nuclease"/>
</dbReference>
<dbReference type="SUPFAM" id="SSF52540">
    <property type="entry name" value="P-loop containing nucleoside triphosphate hydrolases"/>
    <property type="match status" value="1"/>
</dbReference>
<dbReference type="EMBL" id="CAADFG010000020">
    <property type="protein sequence ID" value="VFJ90226.1"/>
    <property type="molecule type" value="Genomic_DNA"/>
</dbReference>
<feature type="domain" description="AAA+ ATPase" evidence="1">
    <location>
        <begin position="40"/>
        <end position="372"/>
    </location>
</feature>
<dbReference type="AlphaFoldDB" id="A0A450UCX5"/>
<dbReference type="PANTHER" id="PTHR43581">
    <property type="entry name" value="ATP/GTP PHOSPHATASE"/>
    <property type="match status" value="1"/>
</dbReference>
<dbReference type="InterPro" id="IPR003959">
    <property type="entry name" value="ATPase_AAA_core"/>
</dbReference>
<dbReference type="InterPro" id="IPR027417">
    <property type="entry name" value="P-loop_NTPase"/>
</dbReference>
<proteinExistence type="predicted"/>
<dbReference type="PANTHER" id="PTHR43581:SF2">
    <property type="entry name" value="EXCINUCLEASE ATPASE SUBUNIT"/>
    <property type="match status" value="1"/>
</dbReference>
<dbReference type="Gene3D" id="3.40.50.300">
    <property type="entry name" value="P-loop containing nucleotide triphosphate hydrolases"/>
    <property type="match status" value="1"/>
</dbReference>
<dbReference type="EMBL" id="CAADFI010000029">
    <property type="protein sequence ID" value="VFJ92405.1"/>
    <property type="molecule type" value="Genomic_DNA"/>
</dbReference>
<evidence type="ECO:0000313" key="2">
    <source>
        <dbReference type="EMBL" id="VFJ90226.1"/>
    </source>
</evidence>
<dbReference type="GO" id="GO:0016887">
    <property type="term" value="F:ATP hydrolysis activity"/>
    <property type="evidence" value="ECO:0007669"/>
    <property type="project" value="InterPro"/>
</dbReference>
<evidence type="ECO:0000313" key="4">
    <source>
        <dbReference type="EMBL" id="VFJ98999.1"/>
    </source>
</evidence>
<name>A0A450UCX5_9GAMM</name>
<dbReference type="SMART" id="SM00382">
    <property type="entry name" value="AAA"/>
    <property type="match status" value="1"/>
</dbReference>
<dbReference type="GO" id="GO:0005524">
    <property type="term" value="F:ATP binding"/>
    <property type="evidence" value="ECO:0007669"/>
    <property type="project" value="InterPro"/>
</dbReference>
<evidence type="ECO:0000259" key="1">
    <source>
        <dbReference type="SMART" id="SM00382"/>
    </source>
</evidence>
<organism evidence="2">
    <name type="scientific">Candidatus Kentrum eta</name>
    <dbReference type="NCBI Taxonomy" id="2126337"/>
    <lineage>
        <taxon>Bacteria</taxon>
        <taxon>Pseudomonadati</taxon>
        <taxon>Pseudomonadota</taxon>
        <taxon>Gammaproteobacteria</taxon>
        <taxon>Candidatus Kentrum</taxon>
    </lineage>
</organism>
<sequence length="383" mass="43582">MTGPQFQVRALQPLFLTVEGIGPFQAEPFELDFTDAEDEPCNFYVIVSENGGGKTILLELMACLMGLLSGGEREALGLEDLDTGKGRAQWDLLVGLYRGGREERFVLSLAAGGGDPWSLADWDEERLAAYGASDRARLGYRRHDSDRLEPVGMNDERASGLVAAVRGWRDSPPDGFEDNTLTLPTLLYFDPYRDIPPVRTGKRWISEPENWGYRPVHRFGKEGENWGVSLDNLLVWLKWLDEGRDESRFDRAVKTINERVFEGSTKFLKGIRKQTLEAIVSNDRHIHRLDRLGSGEKSLVQLYLRLGVHMTRNTILVVDEMDVHLHAKWQHRTMRLFKQLLREHPGLTIIATHHSMELIEAFSFEVPQEGLRKGGFIIDENLE</sequence>
<dbReference type="Pfam" id="PF13304">
    <property type="entry name" value="AAA_21"/>
    <property type="match status" value="1"/>
</dbReference>
<dbReference type="EMBL" id="CAADFJ010000028">
    <property type="protein sequence ID" value="VFJ98999.1"/>
    <property type="molecule type" value="Genomic_DNA"/>
</dbReference>
<gene>
    <name evidence="2" type="ORF">BECKH772A_GA0070896_1002011</name>
    <name evidence="3" type="ORF">BECKH772B_GA0070898_1002911</name>
    <name evidence="4" type="ORF">BECKH772C_GA0070978_1002810</name>
</gene>
<accession>A0A450UCX5</accession>
<dbReference type="InterPro" id="IPR003593">
    <property type="entry name" value="AAA+_ATPase"/>
</dbReference>
<evidence type="ECO:0000313" key="3">
    <source>
        <dbReference type="EMBL" id="VFJ92405.1"/>
    </source>
</evidence>